<evidence type="ECO:0000313" key="18">
    <source>
        <dbReference type="EMBL" id="MFB9887690.1"/>
    </source>
</evidence>
<dbReference type="PIRSF" id="PIRSF000977">
    <property type="entry name" value="Exodeoxyribonuclease_I"/>
    <property type="match status" value="1"/>
</dbReference>
<dbReference type="Pfam" id="PF00929">
    <property type="entry name" value="RNase_T"/>
    <property type="match status" value="1"/>
</dbReference>
<dbReference type="Pfam" id="PF08411">
    <property type="entry name" value="ExoI_SH3"/>
    <property type="match status" value="1"/>
</dbReference>
<keyword evidence="12 14" id="KW-0234">DNA repair</keyword>
<evidence type="ECO:0000256" key="2">
    <source>
        <dbReference type="ARBA" id="ARBA00001946"/>
    </source>
</evidence>
<feature type="coiled-coil region" evidence="15">
    <location>
        <begin position="448"/>
        <end position="475"/>
    </location>
</feature>
<dbReference type="CDD" id="cd06138">
    <property type="entry name" value="ExoI_N"/>
    <property type="match status" value="1"/>
</dbReference>
<name>A0ABV5ZEI8_9GAMM</name>
<dbReference type="InterPro" id="IPR012337">
    <property type="entry name" value="RNaseH-like_sf"/>
</dbReference>
<evidence type="ECO:0000256" key="10">
    <source>
        <dbReference type="ARBA" id="ARBA00022842"/>
    </source>
</evidence>
<dbReference type="Gene3D" id="3.30.1520.20">
    <property type="entry name" value="Exonuclease ExoI, domain 2"/>
    <property type="match status" value="1"/>
</dbReference>
<dbReference type="Proteomes" id="UP001589628">
    <property type="component" value="Unassembled WGS sequence"/>
</dbReference>
<keyword evidence="11" id="KW-0238">DNA-binding</keyword>
<evidence type="ECO:0000259" key="17">
    <source>
        <dbReference type="PROSITE" id="PS51785"/>
    </source>
</evidence>
<evidence type="ECO:0000256" key="1">
    <source>
        <dbReference type="ARBA" id="ARBA00000563"/>
    </source>
</evidence>
<dbReference type="Pfam" id="PF26016">
    <property type="entry name" value="ExoI_C"/>
    <property type="match status" value="1"/>
</dbReference>
<dbReference type="InterPro" id="IPR023607">
    <property type="entry name" value="Exodeoxyribonuclease_I"/>
</dbReference>
<accession>A0ABV5ZEI8</accession>
<keyword evidence="15" id="KW-0175">Coiled coil</keyword>
<evidence type="ECO:0000256" key="14">
    <source>
        <dbReference type="PIRNR" id="PIRNR000977"/>
    </source>
</evidence>
<evidence type="ECO:0000259" key="16">
    <source>
        <dbReference type="PROSITE" id="PS51784"/>
    </source>
</evidence>
<evidence type="ECO:0000256" key="6">
    <source>
        <dbReference type="ARBA" id="ARBA00022723"/>
    </source>
</evidence>
<dbReference type="RefSeq" id="WP_051527511.1">
    <property type="nucleotide sequence ID" value="NZ_JBHLZN010000005.1"/>
</dbReference>
<feature type="domain" description="ExoI SH3-like" evidence="16">
    <location>
        <begin position="196"/>
        <end position="348"/>
    </location>
</feature>
<dbReference type="Gene3D" id="1.20.1280.70">
    <property type="entry name" value="Exonuclease ExoI, domain 3"/>
    <property type="match status" value="1"/>
</dbReference>
<dbReference type="EC" id="3.1.11.1" evidence="3 14"/>
<evidence type="ECO:0000256" key="3">
    <source>
        <dbReference type="ARBA" id="ARBA00012108"/>
    </source>
</evidence>
<proteinExistence type="predicted"/>
<dbReference type="SMART" id="SM00479">
    <property type="entry name" value="EXOIII"/>
    <property type="match status" value="1"/>
</dbReference>
<sequence>MAEFSFFWHDYESFGIDPARDRPAQFAGVRTDAELNPIAEPVVWYCQPALDYLPQPQACAITGITPQQAWIQGLPEAEFIARVEQELGQPGTCGVGYNSLRFDDEVTRHSLYRNLRDPYRREWSQGCSRWDVLDMLRLVHVLKPDTLNWPQQDGQTSFRLERLSAANGIEHSHAHDALSDVWATLGLAKLVKERQPELFAYCLALRQKQQVLAMIDYRALKPLLHVSGRFPGSRLHSAVVVPLLPQPGNNNAVVLWDLSQPAAMLAELEVDELRRRLYTPKDQLAEDELRPGLKSLHINRSPMLLGVNKSILSRLQLDEAELKDNLAWLRQHRQLWQPKLQQLYQQASELERPSDPDLLLYSGGFLPDSDRRILQQIIVSEVSQLKQSWPFQDGRLEEMLFRYRGRNYPASLDQQEQSQWLAHCRERLLDGRAEALTLQDFRQQLQQLADSNELAVELQEALAKYAEQLEQYLQDGNWPAFMLADSRASGDR</sequence>
<comment type="catalytic activity">
    <reaction evidence="1 14">
        <text>Exonucleolytic cleavage in the 3'- to 5'-direction to yield nucleoside 5'-phosphates.</text>
        <dbReference type="EC" id="3.1.11.1"/>
    </reaction>
</comment>
<gene>
    <name evidence="18" type="primary">sbcB</name>
    <name evidence="18" type="ORF">ACFFLH_14835</name>
</gene>
<dbReference type="PROSITE" id="PS51785">
    <property type="entry name" value="EXOI_C"/>
    <property type="match status" value="1"/>
</dbReference>
<evidence type="ECO:0000256" key="5">
    <source>
        <dbReference type="ARBA" id="ARBA00022722"/>
    </source>
</evidence>
<comment type="cofactor">
    <cofactor evidence="2">
        <name>Mg(2+)</name>
        <dbReference type="ChEBI" id="CHEBI:18420"/>
    </cofactor>
</comment>
<dbReference type="GO" id="GO:0008310">
    <property type="term" value="F:single-stranded DNA 3'-5' DNA exonuclease activity"/>
    <property type="evidence" value="ECO:0007669"/>
    <property type="project" value="UniProtKB-EC"/>
</dbReference>
<protein>
    <recommendedName>
        <fullName evidence="4 14">Exodeoxyribonuclease I</fullName>
        <ecNumber evidence="3 14">3.1.11.1</ecNumber>
    </recommendedName>
</protein>
<keyword evidence="6" id="KW-0479">Metal-binding</keyword>
<organism evidence="18 19">
    <name type="scientific">Balneatrix alpica</name>
    <dbReference type="NCBI Taxonomy" id="75684"/>
    <lineage>
        <taxon>Bacteria</taxon>
        <taxon>Pseudomonadati</taxon>
        <taxon>Pseudomonadota</taxon>
        <taxon>Gammaproteobacteria</taxon>
        <taxon>Oceanospirillales</taxon>
        <taxon>Balneatrichaceae</taxon>
        <taxon>Balneatrix</taxon>
    </lineage>
</organism>
<feature type="domain" description="ExoI C-terminal" evidence="17">
    <location>
        <begin position="352"/>
        <end position="473"/>
    </location>
</feature>
<dbReference type="InterPro" id="IPR034747">
    <property type="entry name" value="EXOI_SH3"/>
</dbReference>
<dbReference type="InterPro" id="IPR013620">
    <property type="entry name" value="Exonuc_1_SH3"/>
</dbReference>
<evidence type="ECO:0000256" key="15">
    <source>
        <dbReference type="SAM" id="Coils"/>
    </source>
</evidence>
<comment type="caution">
    <text evidence="18">The sequence shown here is derived from an EMBL/GenBank/DDBJ whole genome shotgun (WGS) entry which is preliminary data.</text>
</comment>
<evidence type="ECO:0000313" key="19">
    <source>
        <dbReference type="Proteomes" id="UP001589628"/>
    </source>
</evidence>
<reference evidence="18 19" key="1">
    <citation type="submission" date="2024-09" db="EMBL/GenBank/DDBJ databases">
        <authorList>
            <person name="Sun Q."/>
            <person name="Mori K."/>
        </authorList>
    </citation>
    <scope>NUCLEOTIDE SEQUENCE [LARGE SCALE GENOMIC DNA]</scope>
    <source>
        <strain evidence="18 19">ATCC 51285</strain>
    </source>
</reference>
<keyword evidence="10" id="KW-0460">Magnesium</keyword>
<dbReference type="InterPro" id="IPR013520">
    <property type="entry name" value="Ribonucl_H"/>
</dbReference>
<keyword evidence="19" id="KW-1185">Reference proteome</keyword>
<keyword evidence="8 14" id="KW-0378">Hydrolase</keyword>
<dbReference type="EMBL" id="JBHLZN010000005">
    <property type="protein sequence ID" value="MFB9887690.1"/>
    <property type="molecule type" value="Genomic_DNA"/>
</dbReference>
<dbReference type="InterPro" id="IPR058561">
    <property type="entry name" value="Exonuc_1_C"/>
</dbReference>
<evidence type="ECO:0000256" key="13">
    <source>
        <dbReference type="ARBA" id="ARBA00046792"/>
    </source>
</evidence>
<evidence type="ECO:0000256" key="8">
    <source>
        <dbReference type="ARBA" id="ARBA00022801"/>
    </source>
</evidence>
<dbReference type="InterPro" id="IPR038649">
    <property type="entry name" value="EXOI_SH3_sf"/>
</dbReference>
<evidence type="ECO:0000256" key="12">
    <source>
        <dbReference type="ARBA" id="ARBA00023204"/>
    </source>
</evidence>
<comment type="subunit">
    <text evidence="13">Monomer. Interacts with ssb (via C-terminus); this interaction stimulates the exonuclease activity by recruiting the enzyme to its substrate.</text>
</comment>
<evidence type="ECO:0000256" key="4">
    <source>
        <dbReference type="ARBA" id="ARBA00019900"/>
    </source>
</evidence>
<evidence type="ECO:0000256" key="9">
    <source>
        <dbReference type="ARBA" id="ARBA00022839"/>
    </source>
</evidence>
<dbReference type="PROSITE" id="PS51784">
    <property type="entry name" value="EXOI_SH3"/>
    <property type="match status" value="1"/>
</dbReference>
<evidence type="ECO:0000256" key="7">
    <source>
        <dbReference type="ARBA" id="ARBA00022763"/>
    </source>
</evidence>
<keyword evidence="7 14" id="KW-0227">DNA damage</keyword>
<dbReference type="Gene3D" id="3.30.420.10">
    <property type="entry name" value="Ribonuclease H-like superfamily/Ribonuclease H"/>
    <property type="match status" value="1"/>
</dbReference>
<evidence type="ECO:0000256" key="11">
    <source>
        <dbReference type="ARBA" id="ARBA00023125"/>
    </source>
</evidence>
<keyword evidence="9 14" id="KW-0269">Exonuclease</keyword>
<keyword evidence="5 14" id="KW-0540">Nuclease</keyword>
<dbReference type="SUPFAM" id="SSF53098">
    <property type="entry name" value="Ribonuclease H-like"/>
    <property type="match status" value="1"/>
</dbReference>
<dbReference type="NCBIfam" id="NF008746">
    <property type="entry name" value="PRK11779.1"/>
    <property type="match status" value="1"/>
</dbReference>
<dbReference type="InterPro" id="IPR036397">
    <property type="entry name" value="RNaseH_sf"/>
</dbReference>